<feature type="short sequence motif" description="Gly-cisPro motif, important for rejection of L-amino acids" evidence="2">
    <location>
        <begin position="137"/>
        <end position="138"/>
    </location>
</feature>
<comment type="subunit">
    <text evidence="2">Homodimer.</text>
</comment>
<dbReference type="PANTHER" id="PTHR10472">
    <property type="entry name" value="D-TYROSYL-TRNA TYR DEACYLASE"/>
    <property type="match status" value="1"/>
</dbReference>
<dbReference type="GO" id="GO:0106026">
    <property type="term" value="F:Gly-tRNA(Ala) deacylase activity"/>
    <property type="evidence" value="ECO:0007669"/>
    <property type="project" value="UniProtKB-UniRule"/>
</dbReference>
<dbReference type="CDD" id="cd00563">
    <property type="entry name" value="Dtyr_deacylase"/>
    <property type="match status" value="1"/>
</dbReference>
<dbReference type="Proteomes" id="UP000278746">
    <property type="component" value="Unassembled WGS sequence"/>
</dbReference>
<keyword evidence="2" id="KW-0820">tRNA-binding</keyword>
<dbReference type="EC" id="3.1.1.96" evidence="2"/>
<dbReference type="GO" id="GO:0051500">
    <property type="term" value="F:D-tyrosyl-tRNA(Tyr) deacylase activity"/>
    <property type="evidence" value="ECO:0007669"/>
    <property type="project" value="TreeGrafter"/>
</dbReference>
<proteinExistence type="inferred from homology"/>
<dbReference type="AlphaFoldDB" id="A0A3M7TVG6"/>
<dbReference type="HAMAP" id="MF_00518">
    <property type="entry name" value="Deacylase_Dtd"/>
    <property type="match status" value="1"/>
</dbReference>
<reference evidence="3 4" key="1">
    <citation type="submission" date="2018-10" db="EMBL/GenBank/DDBJ databases">
        <title>Bacillus Keqinensis sp. nov., a moderately halophilic bacterium isolated from a saline-alkaline lake.</title>
        <authorList>
            <person name="Wang H."/>
        </authorList>
    </citation>
    <scope>NUCLEOTIDE SEQUENCE [LARGE SCALE GENOMIC DNA]</scope>
    <source>
        <strain evidence="3 4">KQ-3</strain>
    </source>
</reference>
<dbReference type="PANTHER" id="PTHR10472:SF5">
    <property type="entry name" value="D-AMINOACYL-TRNA DEACYLASE 1"/>
    <property type="match status" value="1"/>
</dbReference>
<protein>
    <recommendedName>
        <fullName evidence="2">D-aminoacyl-tRNA deacylase</fullName>
        <shortName evidence="2">DTD</shortName>
        <ecNumber evidence="2">3.1.1.96</ecNumber>
    </recommendedName>
    <alternativeName>
        <fullName evidence="2">Gly-tRNA(Ala) deacylase</fullName>
        <ecNumber evidence="2">3.1.1.-</ecNumber>
    </alternativeName>
</protein>
<dbReference type="Gene3D" id="3.50.80.10">
    <property type="entry name" value="D-tyrosyl-tRNA(Tyr) deacylase"/>
    <property type="match status" value="1"/>
</dbReference>
<dbReference type="OrthoDB" id="9801395at2"/>
<name>A0A3M7TVG6_9BACI</name>
<keyword evidence="2 3" id="KW-0378">Hydrolase</keyword>
<evidence type="ECO:0000256" key="2">
    <source>
        <dbReference type="HAMAP-Rule" id="MF_00518"/>
    </source>
</evidence>
<comment type="function">
    <text evidence="2">An aminoacyl-tRNA editing enzyme that deacylates mischarged D-aminoacyl-tRNAs. Also deacylates mischarged glycyl-tRNA(Ala), protecting cells against glycine mischarging by AlaRS. Acts via tRNA-based rather than protein-based catalysis; rejects L-amino acids rather than detecting D-amino acids in the active site. By recycling D-aminoacyl-tRNA to D-amino acids and free tRNA molecules, this enzyme counteracts the toxicity associated with the formation of D-aminoacyl-tRNA entities in vivo and helps enforce protein L-homochirality.</text>
</comment>
<sequence>MRIVVQRSKEGRVVVDGEVTGKIDKGLMLLVGVTHEDTEEDVIFCADKVSHLRIFEDEKGKMNNSVIDAGGEILSVSQFTLYGDCRKGRRPNFMGAAKPDQANELYEAFNNRLKNNGLHVETGVFGAMMDVSFTNDGPVTLIIDSKE</sequence>
<comment type="similarity">
    <text evidence="1 2">Belongs to the DTD family.</text>
</comment>
<dbReference type="Pfam" id="PF02580">
    <property type="entry name" value="Tyr_Deacylase"/>
    <property type="match status" value="1"/>
</dbReference>
<evidence type="ECO:0000313" key="3">
    <source>
        <dbReference type="EMBL" id="RNA68754.1"/>
    </source>
</evidence>
<keyword evidence="4" id="KW-1185">Reference proteome</keyword>
<dbReference type="GO" id="GO:0005737">
    <property type="term" value="C:cytoplasm"/>
    <property type="evidence" value="ECO:0007669"/>
    <property type="project" value="UniProtKB-SubCell"/>
</dbReference>
<dbReference type="RefSeq" id="WP_122896279.1">
    <property type="nucleotide sequence ID" value="NZ_RHIB01000001.1"/>
</dbReference>
<dbReference type="EC" id="3.1.1.-" evidence="2"/>
<comment type="subcellular location">
    <subcellularLocation>
        <location evidence="2">Cytoplasm</location>
    </subcellularLocation>
</comment>
<dbReference type="InterPro" id="IPR023509">
    <property type="entry name" value="DTD-like_sf"/>
</dbReference>
<comment type="catalytic activity">
    <reaction evidence="2">
        <text>glycyl-tRNA(Ala) + H2O = tRNA(Ala) + glycine + H(+)</text>
        <dbReference type="Rhea" id="RHEA:53744"/>
        <dbReference type="Rhea" id="RHEA-COMP:9657"/>
        <dbReference type="Rhea" id="RHEA-COMP:13640"/>
        <dbReference type="ChEBI" id="CHEBI:15377"/>
        <dbReference type="ChEBI" id="CHEBI:15378"/>
        <dbReference type="ChEBI" id="CHEBI:57305"/>
        <dbReference type="ChEBI" id="CHEBI:78442"/>
        <dbReference type="ChEBI" id="CHEBI:78522"/>
    </reaction>
</comment>
<accession>A0A3M7TVG6</accession>
<dbReference type="GO" id="GO:0000049">
    <property type="term" value="F:tRNA binding"/>
    <property type="evidence" value="ECO:0007669"/>
    <property type="project" value="UniProtKB-UniRule"/>
</dbReference>
<keyword evidence="2" id="KW-0694">RNA-binding</keyword>
<dbReference type="GO" id="GO:0043908">
    <property type="term" value="F:Ser(Gly)-tRNA(Ala) hydrolase activity"/>
    <property type="evidence" value="ECO:0007669"/>
    <property type="project" value="UniProtKB-UniRule"/>
</dbReference>
<comment type="catalytic activity">
    <reaction evidence="2">
        <text>a D-aminoacyl-tRNA + H2O = a tRNA + a D-alpha-amino acid + H(+)</text>
        <dbReference type="Rhea" id="RHEA:13953"/>
        <dbReference type="Rhea" id="RHEA-COMP:10123"/>
        <dbReference type="Rhea" id="RHEA-COMP:10124"/>
        <dbReference type="ChEBI" id="CHEBI:15377"/>
        <dbReference type="ChEBI" id="CHEBI:15378"/>
        <dbReference type="ChEBI" id="CHEBI:59871"/>
        <dbReference type="ChEBI" id="CHEBI:78442"/>
        <dbReference type="ChEBI" id="CHEBI:79333"/>
        <dbReference type="EC" id="3.1.1.96"/>
    </reaction>
</comment>
<organism evidence="3 4">
    <name type="scientific">Alteribacter keqinensis</name>
    <dbReference type="NCBI Taxonomy" id="2483800"/>
    <lineage>
        <taxon>Bacteria</taxon>
        <taxon>Bacillati</taxon>
        <taxon>Bacillota</taxon>
        <taxon>Bacilli</taxon>
        <taxon>Bacillales</taxon>
        <taxon>Bacillaceae</taxon>
        <taxon>Alteribacter</taxon>
    </lineage>
</organism>
<evidence type="ECO:0000256" key="1">
    <source>
        <dbReference type="ARBA" id="ARBA00009673"/>
    </source>
</evidence>
<comment type="domain">
    <text evidence="2">A Gly-cisPro motif from one monomer fits into the active site of the other monomer to allow specific chiral rejection of L-amino acids.</text>
</comment>
<dbReference type="SUPFAM" id="SSF69500">
    <property type="entry name" value="DTD-like"/>
    <property type="match status" value="1"/>
</dbReference>
<dbReference type="GO" id="GO:0019478">
    <property type="term" value="P:D-amino acid catabolic process"/>
    <property type="evidence" value="ECO:0007669"/>
    <property type="project" value="UniProtKB-UniRule"/>
</dbReference>
<dbReference type="NCBIfam" id="TIGR00256">
    <property type="entry name" value="D-aminoacyl-tRNA deacylase"/>
    <property type="match status" value="1"/>
</dbReference>
<evidence type="ECO:0000313" key="4">
    <source>
        <dbReference type="Proteomes" id="UP000278746"/>
    </source>
</evidence>
<dbReference type="FunFam" id="3.50.80.10:FF:000001">
    <property type="entry name" value="D-aminoacyl-tRNA deacylase"/>
    <property type="match status" value="1"/>
</dbReference>
<gene>
    <name evidence="2" type="primary">dtd</name>
    <name evidence="3" type="ORF">EBO34_01965</name>
</gene>
<keyword evidence="2" id="KW-0963">Cytoplasm</keyword>
<comment type="caution">
    <text evidence="3">The sequence shown here is derived from an EMBL/GenBank/DDBJ whole genome shotgun (WGS) entry which is preliminary data.</text>
</comment>
<dbReference type="EMBL" id="RHIB01000001">
    <property type="protein sequence ID" value="RNA68754.1"/>
    <property type="molecule type" value="Genomic_DNA"/>
</dbReference>
<dbReference type="InterPro" id="IPR003732">
    <property type="entry name" value="Daa-tRNA_deacyls_DTD"/>
</dbReference>